<accession>A0A430B3Q3</accession>
<keyword evidence="3" id="KW-1185">Reference proteome</keyword>
<protein>
    <recommendedName>
        <fullName evidence="1">Methyltransferase type 11 domain-containing protein</fullName>
    </recommendedName>
</protein>
<dbReference type="GeneID" id="95579612"/>
<evidence type="ECO:0000313" key="3">
    <source>
        <dbReference type="Proteomes" id="UP000288028"/>
    </source>
</evidence>
<dbReference type="InterPro" id="IPR029063">
    <property type="entry name" value="SAM-dependent_MTases_sf"/>
</dbReference>
<comment type="caution">
    <text evidence="2">The sequence shown here is derived from an EMBL/GenBank/DDBJ whole genome shotgun (WGS) entry which is preliminary data.</text>
</comment>
<evidence type="ECO:0000313" key="2">
    <source>
        <dbReference type="EMBL" id="RSU14953.1"/>
    </source>
</evidence>
<evidence type="ECO:0000259" key="1">
    <source>
        <dbReference type="Pfam" id="PF08241"/>
    </source>
</evidence>
<dbReference type="OrthoDB" id="9808140at2"/>
<dbReference type="Gene3D" id="3.40.50.150">
    <property type="entry name" value="Vaccinia Virus protein VP39"/>
    <property type="match status" value="1"/>
</dbReference>
<dbReference type="EMBL" id="NGKB01000006">
    <property type="protein sequence ID" value="RSU14953.1"/>
    <property type="molecule type" value="Genomic_DNA"/>
</dbReference>
<proteinExistence type="predicted"/>
<gene>
    <name evidence="2" type="ORF">CBF28_07745</name>
</gene>
<dbReference type="SUPFAM" id="SSF53335">
    <property type="entry name" value="S-adenosyl-L-methionine-dependent methyltransferases"/>
    <property type="match status" value="1"/>
</dbReference>
<dbReference type="CDD" id="cd02440">
    <property type="entry name" value="AdoMet_MTases"/>
    <property type="match status" value="1"/>
</dbReference>
<reference evidence="2 3" key="1">
    <citation type="submission" date="2017-05" db="EMBL/GenBank/DDBJ databases">
        <title>Vagococcus spp. assemblies.</title>
        <authorList>
            <person name="Gulvik C.A."/>
        </authorList>
    </citation>
    <scope>NUCLEOTIDE SEQUENCE [LARGE SCALE GENOMIC DNA]</scope>
    <source>
        <strain evidence="2 3">SS1714</strain>
    </source>
</reference>
<dbReference type="InterPro" id="IPR013216">
    <property type="entry name" value="Methyltransf_11"/>
</dbReference>
<dbReference type="PANTHER" id="PTHR43591:SF24">
    <property type="entry name" value="2-METHOXY-6-POLYPRENYL-1,4-BENZOQUINOL METHYLASE, MITOCHONDRIAL"/>
    <property type="match status" value="1"/>
</dbReference>
<dbReference type="Pfam" id="PF08241">
    <property type="entry name" value="Methyltransf_11"/>
    <property type="match status" value="1"/>
</dbReference>
<organism evidence="2 3">
    <name type="scientific">Vagococcus carniphilus</name>
    <dbReference type="NCBI Taxonomy" id="218144"/>
    <lineage>
        <taxon>Bacteria</taxon>
        <taxon>Bacillati</taxon>
        <taxon>Bacillota</taxon>
        <taxon>Bacilli</taxon>
        <taxon>Lactobacillales</taxon>
        <taxon>Enterococcaceae</taxon>
        <taxon>Vagococcus</taxon>
    </lineage>
</organism>
<sequence>MKAKFWDKLAPSFDKNNTINPLLLETIKNYLSSQDNLLEIGTGTGQMAEALSESCYFIEASDFSPEMIARGKEKQLAPNINLSIQDVANLTFSDRSFEVVLAINILHVVSDIDQVLKEVHRVLKTGGYFISVVPIFKQNKLKFFLLSFLMKLMKFRLWSISDYRTLYTKYKFEIICERSISDDGSSILLIGKKE</sequence>
<dbReference type="GO" id="GO:0008757">
    <property type="term" value="F:S-adenosylmethionine-dependent methyltransferase activity"/>
    <property type="evidence" value="ECO:0007669"/>
    <property type="project" value="InterPro"/>
</dbReference>
<dbReference type="AlphaFoldDB" id="A0A430B3Q3"/>
<dbReference type="RefSeq" id="WP_126793686.1">
    <property type="nucleotide sequence ID" value="NZ_CP060720.1"/>
</dbReference>
<dbReference type="PANTHER" id="PTHR43591">
    <property type="entry name" value="METHYLTRANSFERASE"/>
    <property type="match status" value="1"/>
</dbReference>
<dbReference type="Proteomes" id="UP000288028">
    <property type="component" value="Unassembled WGS sequence"/>
</dbReference>
<feature type="domain" description="Methyltransferase type 11" evidence="1">
    <location>
        <begin position="38"/>
        <end position="130"/>
    </location>
</feature>
<name>A0A430B3Q3_9ENTE</name>